<evidence type="ECO:0000259" key="5">
    <source>
        <dbReference type="Pfam" id="PF13399"/>
    </source>
</evidence>
<evidence type="ECO:0000256" key="2">
    <source>
        <dbReference type="SAM" id="MobiDB-lite"/>
    </source>
</evidence>
<evidence type="ECO:0000256" key="3">
    <source>
        <dbReference type="SAM" id="Phobius"/>
    </source>
</evidence>
<dbReference type="InterPro" id="IPR027381">
    <property type="entry name" value="LytR/CpsA/Psr_C"/>
</dbReference>
<dbReference type="RefSeq" id="WP_126196648.1">
    <property type="nucleotide sequence ID" value="NZ_CP085954.1"/>
</dbReference>
<organism evidence="6 7">
    <name type="scientific">Tsukamurella paurometabola</name>
    <name type="common">Corynebacterium paurometabolum</name>
    <dbReference type="NCBI Taxonomy" id="2061"/>
    <lineage>
        <taxon>Bacteria</taxon>
        <taxon>Bacillati</taxon>
        <taxon>Actinomycetota</taxon>
        <taxon>Actinomycetes</taxon>
        <taxon>Mycobacteriales</taxon>
        <taxon>Tsukamurellaceae</taxon>
        <taxon>Tsukamurella</taxon>
    </lineage>
</organism>
<accession>A0A3P8MBM1</accession>
<feature type="region of interest" description="Disordered" evidence="2">
    <location>
        <begin position="1"/>
        <end position="72"/>
    </location>
</feature>
<dbReference type="Pfam" id="PF03816">
    <property type="entry name" value="LytR_cpsA_psr"/>
    <property type="match status" value="1"/>
</dbReference>
<dbReference type="OrthoDB" id="9782542at2"/>
<dbReference type="Gene3D" id="3.40.630.190">
    <property type="entry name" value="LCP protein"/>
    <property type="match status" value="1"/>
</dbReference>
<dbReference type="Gene3D" id="3.30.70.2390">
    <property type="match status" value="1"/>
</dbReference>
<dbReference type="AlphaFoldDB" id="A0A3P8MBM1"/>
<evidence type="ECO:0000259" key="4">
    <source>
        <dbReference type="Pfam" id="PF03816"/>
    </source>
</evidence>
<dbReference type="InterPro" id="IPR004474">
    <property type="entry name" value="LytR_CpsA_psr"/>
</dbReference>
<evidence type="ECO:0000313" key="6">
    <source>
        <dbReference type="EMBL" id="VDR39570.1"/>
    </source>
</evidence>
<name>A0A3P8MBM1_TSUPA</name>
<keyword evidence="3" id="KW-1133">Transmembrane helix</keyword>
<reference evidence="6 7" key="1">
    <citation type="submission" date="2018-12" db="EMBL/GenBank/DDBJ databases">
        <authorList>
            <consortium name="Pathogen Informatics"/>
        </authorList>
    </citation>
    <scope>NUCLEOTIDE SEQUENCE [LARGE SCALE GENOMIC DNA]</scope>
    <source>
        <strain evidence="6 7">NCTC10741</strain>
    </source>
</reference>
<dbReference type="PANTHER" id="PTHR33392:SF6">
    <property type="entry name" value="POLYISOPRENYL-TEICHOIC ACID--PEPTIDOGLYCAN TEICHOIC ACID TRANSFERASE TAGU"/>
    <property type="match status" value="1"/>
</dbReference>
<dbReference type="EMBL" id="LR131273">
    <property type="protein sequence ID" value="VDR39570.1"/>
    <property type="molecule type" value="Genomic_DNA"/>
</dbReference>
<feature type="compositionally biased region" description="Low complexity" evidence="2">
    <location>
        <begin position="526"/>
        <end position="543"/>
    </location>
</feature>
<feature type="compositionally biased region" description="Low complexity" evidence="2">
    <location>
        <begin position="24"/>
        <end position="40"/>
    </location>
</feature>
<dbReference type="Pfam" id="PF13399">
    <property type="entry name" value="LytR_C"/>
    <property type="match status" value="1"/>
</dbReference>
<evidence type="ECO:0000313" key="7">
    <source>
        <dbReference type="Proteomes" id="UP000271626"/>
    </source>
</evidence>
<keyword evidence="3" id="KW-0472">Membrane</keyword>
<feature type="region of interest" description="Disordered" evidence="2">
    <location>
        <begin position="526"/>
        <end position="559"/>
    </location>
</feature>
<sequence>MSDSPSRRGARHSRSADAKRAAAERAAAQRAGTQADGARAGTRRRSVRAENEGDGAQSPRVRQVPRAADLSVDTRERLQRSGKALVALITAIVLVVTGVAWFWWSRFAGDIVRGPSIAAKPDGATDILLVGTDSRTDAKGNPLTKQELARLNAGVDDGTLNTDTIILIRIPNDGKSATAISIPRDAYVAIPDQGKGKINSAFAGAANVTRDKAVSEGVDEKTAVQKGNEEGRKALIETVANLTGVSVDRYAEIGLVGFSRLTNAVGGVDVCLKKPVNDPYSGARFKAGKQTLKGPQALSFVRQRHGLPRGDLDRVTRQQVFMASLASKILSTGTLTSPSKLSQLQDALSTSVTLDQQWDVMGFAKELANLSAGNVQFSTVPVVRDDGWSDDGQQSVVVVDPKQVQAYVAGLLGEKPGAKPKATKTSSSAAAVPSVNRASYTVDVVNAGTTSGLASSVSTFLGGKGFAQGSTGNASSSESASSAKSAVLASSANDQGAKAVAALLGGLPVVASGSVQSGRVKVLIQDGYSGPGSSSDSGSDSDSAATTTSIPPGMTEALDPSEAARISSLLNRPGFTAQQDGGVPCVD</sequence>
<dbReference type="NCBIfam" id="TIGR00350">
    <property type="entry name" value="lytR_cpsA_psr"/>
    <property type="match status" value="1"/>
</dbReference>
<keyword evidence="3" id="KW-0812">Transmembrane</keyword>
<protein>
    <submittedName>
        <fullName evidence="6">Membrane-bound protein lytR</fullName>
    </submittedName>
</protein>
<dbReference type="PANTHER" id="PTHR33392">
    <property type="entry name" value="POLYISOPRENYL-TEICHOIC ACID--PEPTIDOGLYCAN TEICHOIC ACID TRANSFERASE TAGU"/>
    <property type="match status" value="1"/>
</dbReference>
<proteinExistence type="inferred from homology"/>
<feature type="domain" description="LytR/CpsA/Psr regulator C-terminal" evidence="5">
    <location>
        <begin position="440"/>
        <end position="528"/>
    </location>
</feature>
<feature type="transmembrane region" description="Helical" evidence="3">
    <location>
        <begin position="84"/>
        <end position="104"/>
    </location>
</feature>
<dbReference type="InterPro" id="IPR050922">
    <property type="entry name" value="LytR/CpsA/Psr_CW_biosynth"/>
</dbReference>
<feature type="domain" description="Cell envelope-related transcriptional attenuator" evidence="4">
    <location>
        <begin position="161"/>
        <end position="330"/>
    </location>
</feature>
<dbReference type="Proteomes" id="UP000271626">
    <property type="component" value="Chromosome"/>
</dbReference>
<gene>
    <name evidence="6" type="primary">lytR_2</name>
    <name evidence="6" type="ORF">NCTC10741_02713</name>
</gene>
<comment type="similarity">
    <text evidence="1">Belongs to the LytR/CpsA/Psr (LCP) family.</text>
</comment>
<evidence type="ECO:0000256" key="1">
    <source>
        <dbReference type="ARBA" id="ARBA00006068"/>
    </source>
</evidence>
<feature type="compositionally biased region" description="Basic and acidic residues" evidence="2">
    <location>
        <begin position="14"/>
        <end position="23"/>
    </location>
</feature>